<evidence type="ECO:0000313" key="9">
    <source>
        <dbReference type="WBParaSite" id="Pan_g1683.t1"/>
    </source>
</evidence>
<keyword evidence="2 6" id="KW-0732">Signal</keyword>
<dbReference type="Proteomes" id="UP000492821">
    <property type="component" value="Unassembled WGS sequence"/>
</dbReference>
<sequence length="338" mass="37131">MERILILLLALIAQTDALGCMSPVCGANPANKVQNCDPNGEEICGKFNGRRSNNIRFAGLDLHCPVKEPIFAPISGILTYEMPFGGDPSKVCADQAARIDGTGQWQGYYAIITTVILSKYGGEVSAGERIGSAGNIECALEHTQQSNTNYVQLQVFREGKPVDPTNHFTDCMCTGQICETNNKNLLIGGFKGDSRFNGVKGVEIVCTLAEEDAETTDDIVTRAPVIYSPIEGELIGRKRLNFDQANRRYEGCENEGLFIVGTGKWTDFTVNLYNVRYRDDLGFGRKHIAQGQPIGYRLTCPKASNSIFVEVRFQGTVVNVTNQFLAKDCKLPDFGILY</sequence>
<accession>A0A7E4V5E8</accession>
<dbReference type="PANTHER" id="PTHR11329:SF0">
    <property type="entry name" value="LEUKOCYTE CELL-DERIVED CHEMOTAXIN-2"/>
    <property type="match status" value="1"/>
</dbReference>
<reference evidence="8" key="1">
    <citation type="journal article" date="2013" name="Genetics">
        <title>The draft genome and transcriptome of Panagrellus redivivus are shaped by the harsh demands of a free-living lifestyle.</title>
        <authorList>
            <person name="Srinivasan J."/>
            <person name="Dillman A.R."/>
            <person name="Macchietto M.G."/>
            <person name="Heikkinen L."/>
            <person name="Lakso M."/>
            <person name="Fracchia K.M."/>
            <person name="Antoshechkin I."/>
            <person name="Mortazavi A."/>
            <person name="Wong G."/>
            <person name="Sternberg P.W."/>
        </authorList>
    </citation>
    <scope>NUCLEOTIDE SEQUENCE [LARGE SCALE GENOMIC DNA]</scope>
    <source>
        <strain evidence="8">MT8872</strain>
    </source>
</reference>
<feature type="signal peptide" evidence="6">
    <location>
        <begin position="1"/>
        <end position="17"/>
    </location>
</feature>
<dbReference type="Gene3D" id="2.70.70.10">
    <property type="entry name" value="Glucose Permease (Domain IIA)"/>
    <property type="match status" value="2"/>
</dbReference>
<dbReference type="InterPro" id="IPR016047">
    <property type="entry name" value="M23ase_b-sheet_dom"/>
</dbReference>
<reference evidence="9" key="2">
    <citation type="submission" date="2020-10" db="UniProtKB">
        <authorList>
            <consortium name="WormBaseParasite"/>
        </authorList>
    </citation>
    <scope>IDENTIFICATION</scope>
</reference>
<evidence type="ECO:0000256" key="5">
    <source>
        <dbReference type="ARBA" id="ARBA00024361"/>
    </source>
</evidence>
<evidence type="ECO:0000256" key="2">
    <source>
        <dbReference type="ARBA" id="ARBA00022729"/>
    </source>
</evidence>
<evidence type="ECO:0000256" key="4">
    <source>
        <dbReference type="ARBA" id="ARBA00023157"/>
    </source>
</evidence>
<proteinExistence type="inferred from homology"/>
<dbReference type="InterPro" id="IPR011055">
    <property type="entry name" value="Dup_hybrid_motif"/>
</dbReference>
<evidence type="ECO:0000259" key="7">
    <source>
        <dbReference type="Pfam" id="PF01551"/>
    </source>
</evidence>
<evidence type="ECO:0000256" key="3">
    <source>
        <dbReference type="ARBA" id="ARBA00022833"/>
    </source>
</evidence>
<evidence type="ECO:0000256" key="1">
    <source>
        <dbReference type="ARBA" id="ARBA00022723"/>
    </source>
</evidence>
<comment type="similarity">
    <text evidence="5">Belongs to the LECT2/MIM-1 family.</text>
</comment>
<dbReference type="AlphaFoldDB" id="A0A7E4V5E8"/>
<dbReference type="PANTHER" id="PTHR11329">
    <property type="entry name" value="LEUKOCYTE CELL-DERIVED CHEMOTAXIN 2"/>
    <property type="match status" value="1"/>
</dbReference>
<organism evidence="8 9">
    <name type="scientific">Panagrellus redivivus</name>
    <name type="common">Microworm</name>
    <dbReference type="NCBI Taxonomy" id="6233"/>
    <lineage>
        <taxon>Eukaryota</taxon>
        <taxon>Metazoa</taxon>
        <taxon>Ecdysozoa</taxon>
        <taxon>Nematoda</taxon>
        <taxon>Chromadorea</taxon>
        <taxon>Rhabditida</taxon>
        <taxon>Tylenchina</taxon>
        <taxon>Panagrolaimomorpha</taxon>
        <taxon>Panagrolaimoidea</taxon>
        <taxon>Panagrolaimidae</taxon>
        <taxon>Panagrellus</taxon>
    </lineage>
</organism>
<feature type="chain" id="PRO_5028863504" evidence="6">
    <location>
        <begin position="18"/>
        <end position="338"/>
    </location>
</feature>
<keyword evidence="1" id="KW-0479">Metal-binding</keyword>
<dbReference type="Pfam" id="PF01551">
    <property type="entry name" value="Peptidase_M23"/>
    <property type="match status" value="1"/>
</dbReference>
<keyword evidence="8" id="KW-1185">Reference proteome</keyword>
<evidence type="ECO:0000313" key="8">
    <source>
        <dbReference type="Proteomes" id="UP000492821"/>
    </source>
</evidence>
<keyword evidence="4" id="KW-1015">Disulfide bond</keyword>
<protein>
    <submittedName>
        <fullName evidence="9">Peptidase_M23 domain-containing protein</fullName>
    </submittedName>
</protein>
<name>A0A7E4V5E8_PANRE</name>
<dbReference type="WBParaSite" id="Pan_g1683.t1">
    <property type="protein sequence ID" value="Pan_g1683.t1"/>
    <property type="gene ID" value="Pan_g1683"/>
</dbReference>
<keyword evidence="3" id="KW-0862">Zinc</keyword>
<feature type="domain" description="M23ase beta-sheet core" evidence="7">
    <location>
        <begin position="58"/>
        <end position="164"/>
    </location>
</feature>
<dbReference type="InterPro" id="IPR008663">
    <property type="entry name" value="LECT2"/>
</dbReference>
<evidence type="ECO:0000256" key="6">
    <source>
        <dbReference type="SAM" id="SignalP"/>
    </source>
</evidence>
<dbReference type="GO" id="GO:0046872">
    <property type="term" value="F:metal ion binding"/>
    <property type="evidence" value="ECO:0007669"/>
    <property type="project" value="UniProtKB-KW"/>
</dbReference>